<proteinExistence type="predicted"/>
<protein>
    <submittedName>
        <fullName evidence="1">Uncharacterized protein</fullName>
    </submittedName>
</protein>
<keyword evidence="2" id="KW-1185">Reference proteome</keyword>
<organism evidence="1 2">
    <name type="scientific">Camellia lanceoleosa</name>
    <dbReference type="NCBI Taxonomy" id="1840588"/>
    <lineage>
        <taxon>Eukaryota</taxon>
        <taxon>Viridiplantae</taxon>
        <taxon>Streptophyta</taxon>
        <taxon>Embryophyta</taxon>
        <taxon>Tracheophyta</taxon>
        <taxon>Spermatophyta</taxon>
        <taxon>Magnoliopsida</taxon>
        <taxon>eudicotyledons</taxon>
        <taxon>Gunneridae</taxon>
        <taxon>Pentapetalae</taxon>
        <taxon>asterids</taxon>
        <taxon>Ericales</taxon>
        <taxon>Theaceae</taxon>
        <taxon>Camellia</taxon>
    </lineage>
</organism>
<name>A0ACC0H4P8_9ERIC</name>
<evidence type="ECO:0000313" key="2">
    <source>
        <dbReference type="Proteomes" id="UP001060215"/>
    </source>
</evidence>
<reference evidence="1 2" key="1">
    <citation type="journal article" date="2022" name="Plant J.">
        <title>Chromosome-level genome of Camellia lanceoleosa provides a valuable resource for understanding genome evolution and self-incompatibility.</title>
        <authorList>
            <person name="Gong W."/>
            <person name="Xiao S."/>
            <person name="Wang L."/>
            <person name="Liao Z."/>
            <person name="Chang Y."/>
            <person name="Mo W."/>
            <person name="Hu G."/>
            <person name="Li W."/>
            <person name="Zhao G."/>
            <person name="Zhu H."/>
            <person name="Hu X."/>
            <person name="Ji K."/>
            <person name="Xiang X."/>
            <person name="Song Q."/>
            <person name="Yuan D."/>
            <person name="Jin S."/>
            <person name="Zhang L."/>
        </authorList>
    </citation>
    <scope>NUCLEOTIDE SEQUENCE [LARGE SCALE GENOMIC DNA]</scope>
    <source>
        <strain evidence="1">SQ_2022a</strain>
    </source>
</reference>
<sequence>MSSSSATMAASRMMMSYTKASLHHLIRRHLRPTTTAAAANAPGSLRPLSEFMRFFILQDFAASEVRLGCGVAPIRVGFAFGLEAERLNDESRVEVRGGPIKIDDEVNYSDADYPPNKNSDADDDDDDDEENDDFDAADYPSYEHDSDAKFYKNHHTNADHGGHRNWKPAGG</sequence>
<comment type="caution">
    <text evidence="1">The sequence shown here is derived from an EMBL/GenBank/DDBJ whole genome shotgun (WGS) entry which is preliminary data.</text>
</comment>
<dbReference type="Proteomes" id="UP001060215">
    <property type="component" value="Chromosome 7"/>
</dbReference>
<evidence type="ECO:0000313" key="1">
    <source>
        <dbReference type="EMBL" id="KAI8007894.1"/>
    </source>
</evidence>
<accession>A0ACC0H4P8</accession>
<gene>
    <name evidence="1" type="ORF">LOK49_LG07G03149</name>
</gene>
<dbReference type="EMBL" id="CM045764">
    <property type="protein sequence ID" value="KAI8007894.1"/>
    <property type="molecule type" value="Genomic_DNA"/>
</dbReference>